<dbReference type="Proteomes" id="UP001196980">
    <property type="component" value="Unassembled WGS sequence"/>
</dbReference>
<comment type="caution">
    <text evidence="8">The sequence shown here is derived from an EMBL/GenBank/DDBJ whole genome shotgun (WGS) entry which is preliminary data.</text>
</comment>
<dbReference type="Gene3D" id="6.10.340.10">
    <property type="match status" value="1"/>
</dbReference>
<dbReference type="EMBL" id="JABXWD010000527">
    <property type="protein sequence ID" value="MBV6343307.1"/>
    <property type="molecule type" value="Genomic_DNA"/>
</dbReference>
<evidence type="ECO:0000256" key="4">
    <source>
        <dbReference type="SAM" id="MobiDB-lite"/>
    </source>
</evidence>
<dbReference type="Pfam" id="PF18947">
    <property type="entry name" value="HAMP_2"/>
    <property type="match status" value="1"/>
</dbReference>
<proteinExistence type="inferred from homology"/>
<dbReference type="PANTHER" id="PTHR43531:SF11">
    <property type="entry name" value="METHYL-ACCEPTING CHEMOTAXIS PROTEIN 3"/>
    <property type="match status" value="1"/>
</dbReference>
<evidence type="ECO:0000256" key="5">
    <source>
        <dbReference type="SAM" id="Phobius"/>
    </source>
</evidence>
<feature type="non-terminal residue" evidence="8">
    <location>
        <position position="419"/>
    </location>
</feature>
<keyword evidence="9" id="KW-1185">Reference proteome</keyword>
<protein>
    <submittedName>
        <fullName evidence="8">HAMP domain-containing protein</fullName>
    </submittedName>
</protein>
<dbReference type="PROSITE" id="PS50885">
    <property type="entry name" value="HAMP"/>
    <property type="match status" value="2"/>
</dbReference>
<feature type="domain" description="HAMP" evidence="7">
    <location>
        <begin position="65"/>
        <end position="117"/>
    </location>
</feature>
<organism evidence="8 9">
    <name type="scientific">Candidatus Magnetobacterium casense</name>
    <dbReference type="NCBI Taxonomy" id="1455061"/>
    <lineage>
        <taxon>Bacteria</taxon>
        <taxon>Pseudomonadati</taxon>
        <taxon>Nitrospirota</taxon>
        <taxon>Thermodesulfovibrionia</taxon>
        <taxon>Thermodesulfovibrionales</taxon>
        <taxon>Candidatus Magnetobacteriaceae</taxon>
        <taxon>Candidatus Magnetobacterium</taxon>
    </lineage>
</organism>
<reference evidence="8 9" key="1">
    <citation type="journal article" date="2020" name="J Geophys Res Biogeosci">
        <title>Magnetotaxis as an Adaptation to Enable Bacterial Shuttling of Microbial Sulfur and Sulfur Cycling Across Aquatic Oxic#Anoxic Interfaces.</title>
        <authorList>
            <person name="Li J."/>
            <person name="Liu P."/>
            <person name="Wang J."/>
            <person name="Roberts A.P."/>
            <person name="Pan Y."/>
        </authorList>
    </citation>
    <scope>NUCLEOTIDE SEQUENCE [LARGE SCALE GENOMIC DNA]</scope>
    <source>
        <strain evidence="8 9">MYR-1_YQ</strain>
    </source>
</reference>
<dbReference type="SMART" id="SM00283">
    <property type="entry name" value="MA"/>
    <property type="match status" value="1"/>
</dbReference>
<dbReference type="InterPro" id="IPR003660">
    <property type="entry name" value="HAMP_dom"/>
</dbReference>
<feature type="domain" description="Methyl-accepting transducer" evidence="6">
    <location>
        <begin position="161"/>
        <end position="376"/>
    </location>
</feature>
<dbReference type="Gene3D" id="1.10.287.950">
    <property type="entry name" value="Methyl-accepting chemotaxis protein"/>
    <property type="match status" value="1"/>
</dbReference>
<dbReference type="PROSITE" id="PS50111">
    <property type="entry name" value="CHEMOTAXIS_TRANSDUC_2"/>
    <property type="match status" value="1"/>
</dbReference>
<evidence type="ECO:0000259" key="6">
    <source>
        <dbReference type="PROSITE" id="PS50111"/>
    </source>
</evidence>
<sequence length="419" mass="44362">MKNEGKKAAMSEQDAIDALKDRKLKQAKETEDSNDALANKTTNLIIAMTIAGFIIAVLLGLFISGAISKPVNAMVAAADKIAKGDTPERVTEEYKGDFNDIKANLNALIDATNVITTIAKTIAKGDLTVDIRERSDKDELMRSLASMVDKLVDVLYEIKLTSGSVADGSANLSSASEEMSQGATEQAAAAEEASSSMEEMAATIKQTSDNAQQTEKIAKQVAGDAIDSGKAVAETLNAMKEIAGKITIIEEIARQTNLLALNAAIEAARAGEHGKGFAVVASEVRQLAERSQTAAGEITTLATTSVDVANGAGVRLTKIVPDIKKTAELIQEISASTAEQNTGANQINKAIQQLDQVIQQNASASEEMSSTAVELANQADQLQRVISFFKMPDDISDRQAAVKQQPVKSNVRKKPLAIS</sequence>
<dbReference type="InterPro" id="IPR004089">
    <property type="entry name" value="MCPsignal_dom"/>
</dbReference>
<dbReference type="SMART" id="SM00304">
    <property type="entry name" value="HAMP"/>
    <property type="match status" value="2"/>
</dbReference>
<keyword evidence="3" id="KW-0807">Transducer</keyword>
<gene>
    <name evidence="8" type="ORF">HWQ67_17150</name>
</gene>
<keyword evidence="5" id="KW-0812">Transmembrane</keyword>
<comment type="similarity">
    <text evidence="2">Belongs to the methyl-accepting chemotaxis (MCP) protein family.</text>
</comment>
<feature type="compositionally biased region" description="Low complexity" evidence="4">
    <location>
        <begin position="187"/>
        <end position="202"/>
    </location>
</feature>
<feature type="domain" description="HAMP" evidence="7">
    <location>
        <begin position="119"/>
        <end position="156"/>
    </location>
</feature>
<feature type="compositionally biased region" description="Basic residues" evidence="4">
    <location>
        <begin position="410"/>
        <end position="419"/>
    </location>
</feature>
<evidence type="ECO:0000313" key="8">
    <source>
        <dbReference type="EMBL" id="MBV6343307.1"/>
    </source>
</evidence>
<evidence type="ECO:0000313" key="9">
    <source>
        <dbReference type="Proteomes" id="UP001196980"/>
    </source>
</evidence>
<keyword evidence="5" id="KW-0472">Membrane</keyword>
<feature type="region of interest" description="Disordered" evidence="4">
    <location>
        <begin position="399"/>
        <end position="419"/>
    </location>
</feature>
<keyword evidence="5" id="KW-1133">Transmembrane helix</keyword>
<feature type="transmembrane region" description="Helical" evidence="5">
    <location>
        <begin position="44"/>
        <end position="67"/>
    </location>
</feature>
<evidence type="ECO:0000256" key="1">
    <source>
        <dbReference type="ARBA" id="ARBA00022500"/>
    </source>
</evidence>
<dbReference type="InterPro" id="IPR051310">
    <property type="entry name" value="MCP_chemotaxis"/>
</dbReference>
<dbReference type="SUPFAM" id="SSF58104">
    <property type="entry name" value="Methyl-accepting chemotaxis protein (MCP) signaling domain"/>
    <property type="match status" value="1"/>
</dbReference>
<dbReference type="CDD" id="cd06225">
    <property type="entry name" value="HAMP"/>
    <property type="match status" value="1"/>
</dbReference>
<evidence type="ECO:0000256" key="2">
    <source>
        <dbReference type="ARBA" id="ARBA00029447"/>
    </source>
</evidence>
<feature type="compositionally biased region" description="Polar residues" evidence="4">
    <location>
        <begin position="170"/>
        <end position="184"/>
    </location>
</feature>
<dbReference type="Pfam" id="PF00015">
    <property type="entry name" value="MCPsignal"/>
    <property type="match status" value="1"/>
</dbReference>
<feature type="region of interest" description="Disordered" evidence="4">
    <location>
        <begin position="167"/>
        <end position="211"/>
    </location>
</feature>
<evidence type="ECO:0000256" key="3">
    <source>
        <dbReference type="PROSITE-ProRule" id="PRU00284"/>
    </source>
</evidence>
<accession>A0ABS6S373</accession>
<dbReference type="PANTHER" id="PTHR43531">
    <property type="entry name" value="PROTEIN ICFG"/>
    <property type="match status" value="1"/>
</dbReference>
<evidence type="ECO:0000259" key="7">
    <source>
        <dbReference type="PROSITE" id="PS50885"/>
    </source>
</evidence>
<name>A0ABS6S373_9BACT</name>
<keyword evidence="1" id="KW-0145">Chemotaxis</keyword>